<evidence type="ECO:0000313" key="9">
    <source>
        <dbReference type="Proteomes" id="UP001154265"/>
    </source>
</evidence>
<evidence type="ECO:0000256" key="2">
    <source>
        <dbReference type="ARBA" id="ARBA00001625"/>
    </source>
</evidence>
<comment type="catalytic activity">
    <reaction evidence="2">
        <text>adenosine 3',5'-bisphosphate + H2O = AMP + phosphate</text>
        <dbReference type="Rhea" id="RHEA:10040"/>
        <dbReference type="ChEBI" id="CHEBI:15377"/>
        <dbReference type="ChEBI" id="CHEBI:43474"/>
        <dbReference type="ChEBI" id="CHEBI:58343"/>
        <dbReference type="ChEBI" id="CHEBI:456215"/>
        <dbReference type="EC" id="3.1.3.7"/>
    </reaction>
</comment>
<name>A0ABT6EZX6_9SYNE</name>
<dbReference type="InterPro" id="IPR020583">
    <property type="entry name" value="Inositol_monoP_metal-BS"/>
</dbReference>
<dbReference type="Gene3D" id="3.30.540.10">
    <property type="entry name" value="Fructose-1,6-Bisphosphatase, subunit A, domain 1"/>
    <property type="match status" value="1"/>
</dbReference>
<dbReference type="InterPro" id="IPR050725">
    <property type="entry name" value="CysQ/Inositol_MonoPase"/>
</dbReference>
<evidence type="ECO:0000256" key="4">
    <source>
        <dbReference type="ARBA" id="ARBA00022723"/>
    </source>
</evidence>
<comment type="caution">
    <text evidence="8">The sequence shown here is derived from an EMBL/GenBank/DDBJ whole genome shotgun (WGS) entry which is preliminary data.</text>
</comment>
<dbReference type="Proteomes" id="UP001154265">
    <property type="component" value="Unassembled WGS sequence"/>
</dbReference>
<organism evidence="8 9">
    <name type="scientific">Candidatus Synechococcus calcipolaris G9</name>
    <dbReference type="NCBI Taxonomy" id="1497997"/>
    <lineage>
        <taxon>Bacteria</taxon>
        <taxon>Bacillati</taxon>
        <taxon>Cyanobacteriota</taxon>
        <taxon>Cyanophyceae</taxon>
        <taxon>Synechococcales</taxon>
        <taxon>Synechococcaceae</taxon>
        <taxon>Synechococcus</taxon>
    </lineage>
</organism>
<dbReference type="InterPro" id="IPR020550">
    <property type="entry name" value="Inositol_monophosphatase_CS"/>
</dbReference>
<dbReference type="RefSeq" id="WP_277867018.1">
    <property type="nucleotide sequence ID" value="NZ_JAKKUT010000002.1"/>
</dbReference>
<keyword evidence="4" id="KW-0479">Metal-binding</keyword>
<accession>A0ABT6EZX6</accession>
<protein>
    <recommendedName>
        <fullName evidence="3">inositol-phosphate phosphatase</fullName>
        <ecNumber evidence="3">3.1.3.25</ecNumber>
    </recommendedName>
    <alternativeName>
        <fullName evidence="6">3'(2'),5-bisphosphonucleoside 3'(2')-phosphohydrolase</fullName>
    </alternativeName>
    <alternativeName>
        <fullName evidence="7">DPNPase</fullName>
    </alternativeName>
</protein>
<reference evidence="8" key="2">
    <citation type="submission" date="2022-01" db="EMBL/GenBank/DDBJ databases">
        <authorList>
            <person name="Zivanovic Y."/>
            <person name="Moreira D."/>
            <person name="Lopez-Garcia P."/>
        </authorList>
    </citation>
    <scope>NUCLEOTIDE SEQUENCE</scope>
    <source>
        <strain evidence="8">G9</strain>
    </source>
</reference>
<dbReference type="InterPro" id="IPR000760">
    <property type="entry name" value="Inositol_monophosphatase-like"/>
</dbReference>
<sequence>MPLKILDTSDLEALLEMVRPLAWQASDRLRQYYRGDIALDIEDKQGGPVTTADRTVDAFLRQNLEAELDPEQFGYLTEETYQPGPAIPQPYQWLIDPLDGTQDFIHHTGDYAIHIALVHQHRPILAVVAWPERQALYTAIVGQGTYRETAQGRQRLSIPPTPPVDVEVNADANILDDLRILVSRTHTSDRLQAFMQELPRPTLIPMGSIGCKIAAICQGEGDVYLGVPSRSAPKDWDLAAPDLILQEAGGQLVYLDQSLPHYNRGDVEHWSGYVAASGNILTALSHRAQAYFG</sequence>
<dbReference type="EMBL" id="JAKKUT010000002">
    <property type="protein sequence ID" value="MDG2991137.1"/>
    <property type="molecule type" value="Genomic_DNA"/>
</dbReference>
<evidence type="ECO:0000256" key="6">
    <source>
        <dbReference type="ARBA" id="ARBA00041694"/>
    </source>
</evidence>
<dbReference type="Gene3D" id="3.40.190.80">
    <property type="match status" value="1"/>
</dbReference>
<evidence type="ECO:0000256" key="7">
    <source>
        <dbReference type="ARBA" id="ARBA00042530"/>
    </source>
</evidence>
<gene>
    <name evidence="8" type="ORF">L3556_09385</name>
</gene>
<dbReference type="SUPFAM" id="SSF56655">
    <property type="entry name" value="Carbohydrate phosphatase"/>
    <property type="match status" value="1"/>
</dbReference>
<keyword evidence="9" id="KW-1185">Reference proteome</keyword>
<comment type="catalytic activity">
    <reaction evidence="1">
        <text>a myo-inositol phosphate + H2O = myo-inositol + phosphate</text>
        <dbReference type="Rhea" id="RHEA:24056"/>
        <dbReference type="ChEBI" id="CHEBI:15377"/>
        <dbReference type="ChEBI" id="CHEBI:17268"/>
        <dbReference type="ChEBI" id="CHEBI:43474"/>
        <dbReference type="ChEBI" id="CHEBI:84139"/>
        <dbReference type="EC" id="3.1.3.25"/>
    </reaction>
</comment>
<dbReference type="PANTHER" id="PTHR43028">
    <property type="entry name" value="3'(2'),5'-BISPHOSPHATE NUCLEOTIDASE 1"/>
    <property type="match status" value="1"/>
</dbReference>
<keyword evidence="5" id="KW-0460">Magnesium</keyword>
<evidence type="ECO:0000256" key="5">
    <source>
        <dbReference type="ARBA" id="ARBA00022842"/>
    </source>
</evidence>
<evidence type="ECO:0000313" key="8">
    <source>
        <dbReference type="EMBL" id="MDG2991137.1"/>
    </source>
</evidence>
<proteinExistence type="predicted"/>
<dbReference type="PRINTS" id="PR00377">
    <property type="entry name" value="IMPHPHTASES"/>
</dbReference>
<dbReference type="EC" id="3.1.3.25" evidence="3"/>
<reference evidence="8" key="1">
    <citation type="journal article" date="2022" name="Genome Biol. Evol.">
        <title>A New Gene Family Diagnostic for Intracellular Biomineralization of Amorphous Ca Carbonates by Cyanobacteria.</title>
        <authorList>
            <person name="Benzerara K."/>
            <person name="Duprat E."/>
            <person name="Bitard-Feildel T."/>
            <person name="Caumes G."/>
            <person name="Cassier-Chauvat C."/>
            <person name="Chauvat F."/>
            <person name="Dezi M."/>
            <person name="Diop S.I."/>
            <person name="Gaschignard G."/>
            <person name="Gorgen S."/>
            <person name="Gugger M."/>
            <person name="Lopez-Garcia P."/>
            <person name="Millet M."/>
            <person name="Skouri-Panet F."/>
            <person name="Moreira D."/>
            <person name="Callebaut I."/>
        </authorList>
    </citation>
    <scope>NUCLEOTIDE SEQUENCE</scope>
    <source>
        <strain evidence="8">G9</strain>
    </source>
</reference>
<dbReference type="PROSITE" id="PS00629">
    <property type="entry name" value="IMP_1"/>
    <property type="match status" value="1"/>
</dbReference>
<dbReference type="CDD" id="cd01638">
    <property type="entry name" value="CysQ"/>
    <property type="match status" value="1"/>
</dbReference>
<dbReference type="PROSITE" id="PS00630">
    <property type="entry name" value="IMP_2"/>
    <property type="match status" value="1"/>
</dbReference>
<evidence type="ECO:0000256" key="3">
    <source>
        <dbReference type="ARBA" id="ARBA00013106"/>
    </source>
</evidence>
<evidence type="ECO:0000256" key="1">
    <source>
        <dbReference type="ARBA" id="ARBA00001033"/>
    </source>
</evidence>
<dbReference type="Pfam" id="PF00459">
    <property type="entry name" value="Inositol_P"/>
    <property type="match status" value="1"/>
</dbReference>
<dbReference type="PANTHER" id="PTHR43028:SF1">
    <property type="entry name" value="AMMONIUM TRANSPORT PROTEIN"/>
    <property type="match status" value="1"/>
</dbReference>